<protein>
    <recommendedName>
        <fullName evidence="3">Fibronectin type-III domain-containing protein</fullName>
    </recommendedName>
</protein>
<sequence length="734" mass="80096">MKCFCGYRSPVFRKAFAALFALLPVGLLVAASPTFWHVSTQSELLQGDLEHLSVDESGQITLSPETGLIHESPAPFVWSVVSNGSDGFWIATGDEGRVYEIGADGGSSIFFDAVESEVHALARRPEGGLYVGTSPNGKVYEIQANGESTTLVDLEETYIWSMVLGPDDALYVATGTQGVIYRIESDGTTAPFYNTHTTNVLSLAFDSQGRLLAGTESPGRLLRIDSDRRGFVLLDSEFSELRSLRIAKDGTLYLAGVRGETNISQSALDSQSTQQTAVVRAEVTDTANGFRVTPTDGGAVLRVKPDGVWDVIWQSPNDVPYDLLIDDTDGLVVGTGPNGRIYRLVGEPATATLITRVAASQITTMTYAPGRRLHFGTANPGKLFALSDSMAAEGTYFSDVRDARTIATWGTIRWTSSEPSGSQVELSTRSGNTDDPDEMWSDWSESYNISSGQVITSPKARYLQWRAVLKRGATTPVLTSVTTSYLPRNVAPKITSITQHPAGTAFQETFAGTEMDLAGFDPASTNNALPTRIESEARTQPGQPTLGRRVYRKGLQTFGWTAEDADNDRLEYSVHYRAEDTRNWTRLIAGLTDPIFVWDTESVPDGRYLAMVEASDGRSNSPQTTLTGRRSTSVFDIDNTSPRININPAQIESNGTSISFTVQDAQSIIERVEFSFDENLWEVVYPVDGIADSRLESFEVFSFSDQTPERLVVRATDAMNNTSSSSQTLADLER</sequence>
<accession>A0A381N544</accession>
<reference evidence="2" key="1">
    <citation type="submission" date="2018-05" db="EMBL/GenBank/DDBJ databases">
        <authorList>
            <person name="Lanie J.A."/>
            <person name="Ng W.-L."/>
            <person name="Kazmierczak K.M."/>
            <person name="Andrzejewski T.M."/>
            <person name="Davidsen T.M."/>
            <person name="Wayne K.J."/>
            <person name="Tettelin H."/>
            <person name="Glass J.I."/>
            <person name="Rusch D."/>
            <person name="Podicherti R."/>
            <person name="Tsui H.-C.T."/>
            <person name="Winkler M.E."/>
        </authorList>
    </citation>
    <scope>NUCLEOTIDE SEQUENCE</scope>
</reference>
<gene>
    <name evidence="2" type="ORF">METZ01_LOCUS2038</name>
</gene>
<evidence type="ECO:0008006" key="3">
    <source>
        <dbReference type="Google" id="ProtNLM"/>
    </source>
</evidence>
<dbReference type="InterPro" id="IPR011042">
    <property type="entry name" value="6-blade_b-propeller_TolB-like"/>
</dbReference>
<dbReference type="Gene3D" id="2.120.10.30">
    <property type="entry name" value="TolB, C-terminal domain"/>
    <property type="match status" value="1"/>
</dbReference>
<proteinExistence type="predicted"/>
<evidence type="ECO:0000256" key="1">
    <source>
        <dbReference type="SAM" id="MobiDB-lite"/>
    </source>
</evidence>
<feature type="region of interest" description="Disordered" evidence="1">
    <location>
        <begin position="416"/>
        <end position="437"/>
    </location>
</feature>
<dbReference type="EMBL" id="UINC01000108">
    <property type="protein sequence ID" value="SUZ49184.1"/>
    <property type="molecule type" value="Genomic_DNA"/>
</dbReference>
<dbReference type="AlphaFoldDB" id="A0A381N544"/>
<evidence type="ECO:0000313" key="2">
    <source>
        <dbReference type="EMBL" id="SUZ49184.1"/>
    </source>
</evidence>
<name>A0A381N544_9ZZZZ</name>
<organism evidence="2">
    <name type="scientific">marine metagenome</name>
    <dbReference type="NCBI Taxonomy" id="408172"/>
    <lineage>
        <taxon>unclassified sequences</taxon>
        <taxon>metagenomes</taxon>
        <taxon>ecological metagenomes</taxon>
    </lineage>
</organism>
<dbReference type="SUPFAM" id="SSF63829">
    <property type="entry name" value="Calcium-dependent phosphotriesterase"/>
    <property type="match status" value="1"/>
</dbReference>
<feature type="compositionally biased region" description="Polar residues" evidence="1">
    <location>
        <begin position="416"/>
        <end position="433"/>
    </location>
</feature>